<organism evidence="1 2">
    <name type="scientific">Nannocystis radixulma</name>
    <dbReference type="NCBI Taxonomy" id="2995305"/>
    <lineage>
        <taxon>Bacteria</taxon>
        <taxon>Pseudomonadati</taxon>
        <taxon>Myxococcota</taxon>
        <taxon>Polyangia</taxon>
        <taxon>Nannocystales</taxon>
        <taxon>Nannocystaceae</taxon>
        <taxon>Nannocystis</taxon>
    </lineage>
</organism>
<evidence type="ECO:0000313" key="2">
    <source>
        <dbReference type="Proteomes" id="UP001217838"/>
    </source>
</evidence>
<protein>
    <submittedName>
        <fullName evidence="1">Uncharacterized protein</fullName>
    </submittedName>
</protein>
<proteinExistence type="predicted"/>
<sequence>MKLGPAVTGRCCAASNLFATSLSRSFADERVHVWGEVYARLDVPHVELAELAGNAGTIVNLTRHVAVDVGLLVGRARRTFVIAVLGGLSVRFSG</sequence>
<keyword evidence="2" id="KW-1185">Reference proteome</keyword>
<dbReference type="Proteomes" id="UP001217838">
    <property type="component" value="Unassembled WGS sequence"/>
</dbReference>
<dbReference type="EMBL" id="JAQNDN010000024">
    <property type="protein sequence ID" value="MDC0674394.1"/>
    <property type="molecule type" value="Genomic_DNA"/>
</dbReference>
<evidence type="ECO:0000313" key="1">
    <source>
        <dbReference type="EMBL" id="MDC0674394.1"/>
    </source>
</evidence>
<reference evidence="1 2" key="1">
    <citation type="submission" date="2022-11" db="EMBL/GenBank/DDBJ databases">
        <title>Minimal conservation of predation-associated metabolite biosynthetic gene clusters underscores biosynthetic potential of Myxococcota including descriptions for ten novel species: Archangium lansinium sp. nov., Myxococcus landrumus sp. nov., Nannocystis bai.</title>
        <authorList>
            <person name="Ahearne A."/>
            <person name="Stevens C."/>
            <person name="Dowd S."/>
        </authorList>
    </citation>
    <scope>NUCLEOTIDE SEQUENCE [LARGE SCALE GENOMIC DNA]</scope>
    <source>
        <strain evidence="1 2">NCELM</strain>
    </source>
</reference>
<accession>A0ABT5BJR0</accession>
<name>A0ABT5BJR0_9BACT</name>
<comment type="caution">
    <text evidence="1">The sequence shown here is derived from an EMBL/GenBank/DDBJ whole genome shotgun (WGS) entry which is preliminary data.</text>
</comment>
<gene>
    <name evidence="1" type="ORF">POL58_41985</name>
</gene>